<name>A0A6J7VK11_9ZZZZ</name>
<gene>
    <name evidence="1" type="ORF">UFOPK4371_01847</name>
</gene>
<reference evidence="1" key="1">
    <citation type="submission" date="2020-05" db="EMBL/GenBank/DDBJ databases">
        <authorList>
            <person name="Chiriac C."/>
            <person name="Salcher M."/>
            <person name="Ghai R."/>
            <person name="Kavagutti S V."/>
        </authorList>
    </citation>
    <scope>NUCLEOTIDE SEQUENCE</scope>
</reference>
<dbReference type="EMBL" id="CAFBRD010000152">
    <property type="protein sequence ID" value="CAB5078693.1"/>
    <property type="molecule type" value="Genomic_DNA"/>
</dbReference>
<sequence>MLTTLASWIAIRRACGPGAVRSEPHELKLSDDVGERRNQVAVGHHTTNTAAATSAMTAGAIGGEDCLTCCKL</sequence>
<protein>
    <submittedName>
        <fullName evidence="1">Unannotated protein</fullName>
    </submittedName>
</protein>
<dbReference type="AlphaFoldDB" id="A0A6J7VK11"/>
<organism evidence="1">
    <name type="scientific">freshwater metagenome</name>
    <dbReference type="NCBI Taxonomy" id="449393"/>
    <lineage>
        <taxon>unclassified sequences</taxon>
        <taxon>metagenomes</taxon>
        <taxon>ecological metagenomes</taxon>
    </lineage>
</organism>
<evidence type="ECO:0000313" key="1">
    <source>
        <dbReference type="EMBL" id="CAB5078693.1"/>
    </source>
</evidence>
<accession>A0A6J7VK11</accession>
<proteinExistence type="predicted"/>